<accession>A0A8C4R116</accession>
<keyword evidence="2" id="KW-0813">Transport</keyword>
<evidence type="ECO:0000256" key="4">
    <source>
        <dbReference type="ARBA" id="ARBA00022989"/>
    </source>
</evidence>
<evidence type="ECO:0000256" key="5">
    <source>
        <dbReference type="ARBA" id="ARBA00023136"/>
    </source>
</evidence>
<proteinExistence type="predicted"/>
<evidence type="ECO:0000313" key="9">
    <source>
        <dbReference type="Proteomes" id="UP000694388"/>
    </source>
</evidence>
<dbReference type="AlphaFoldDB" id="A0A8C4R116"/>
<evidence type="ECO:0000256" key="6">
    <source>
        <dbReference type="SAM" id="Phobius"/>
    </source>
</evidence>
<dbReference type="GO" id="GO:0022857">
    <property type="term" value="F:transmembrane transporter activity"/>
    <property type="evidence" value="ECO:0007669"/>
    <property type="project" value="InterPro"/>
</dbReference>
<evidence type="ECO:0000256" key="2">
    <source>
        <dbReference type="ARBA" id="ARBA00022448"/>
    </source>
</evidence>
<keyword evidence="9" id="KW-1185">Reference proteome</keyword>
<dbReference type="PROSITE" id="PS00216">
    <property type="entry name" value="SUGAR_TRANSPORT_1"/>
    <property type="match status" value="1"/>
</dbReference>
<dbReference type="PROSITE" id="PS50850">
    <property type="entry name" value="MFS"/>
    <property type="match status" value="1"/>
</dbReference>
<dbReference type="OMA" id="PCHILAP"/>
<dbReference type="InterPro" id="IPR011701">
    <property type="entry name" value="MFS"/>
</dbReference>
<sequence length="140" mass="15464">MFFHAVPDNVNTEDSNCTRPCHILAPKDYLHILWTTIAEFPGLIIASFGADFLGRKPTLAFGLLVLSLSCFCLMACLERTVMTVLLFVSRAMISGAFMVLYVYTHEVYPTAVRALGLGTCNCFSRLGTILTPFIAQVLHV</sequence>
<organism evidence="8 9">
    <name type="scientific">Eptatretus burgeri</name>
    <name type="common">Inshore hagfish</name>
    <dbReference type="NCBI Taxonomy" id="7764"/>
    <lineage>
        <taxon>Eukaryota</taxon>
        <taxon>Metazoa</taxon>
        <taxon>Chordata</taxon>
        <taxon>Craniata</taxon>
        <taxon>Vertebrata</taxon>
        <taxon>Cyclostomata</taxon>
        <taxon>Myxini</taxon>
        <taxon>Myxiniformes</taxon>
        <taxon>Myxinidae</taxon>
        <taxon>Eptatretinae</taxon>
        <taxon>Eptatretus</taxon>
    </lineage>
</organism>
<name>A0A8C4R116_EPTBU</name>
<dbReference type="Proteomes" id="UP000694388">
    <property type="component" value="Unplaced"/>
</dbReference>
<evidence type="ECO:0000256" key="1">
    <source>
        <dbReference type="ARBA" id="ARBA00004141"/>
    </source>
</evidence>
<dbReference type="Pfam" id="PF07690">
    <property type="entry name" value="MFS_1"/>
    <property type="match status" value="1"/>
</dbReference>
<evidence type="ECO:0000259" key="7">
    <source>
        <dbReference type="PROSITE" id="PS50850"/>
    </source>
</evidence>
<evidence type="ECO:0000313" key="8">
    <source>
        <dbReference type="Ensembl" id="ENSEBUP00000022559.1"/>
    </source>
</evidence>
<keyword evidence="5 6" id="KW-0472">Membrane</keyword>
<dbReference type="Gene3D" id="1.20.1250.20">
    <property type="entry name" value="MFS general substrate transporter like domains"/>
    <property type="match status" value="1"/>
</dbReference>
<reference evidence="8" key="2">
    <citation type="submission" date="2025-09" db="UniProtKB">
        <authorList>
            <consortium name="Ensembl"/>
        </authorList>
    </citation>
    <scope>IDENTIFICATION</scope>
</reference>
<evidence type="ECO:0000256" key="3">
    <source>
        <dbReference type="ARBA" id="ARBA00022692"/>
    </source>
</evidence>
<dbReference type="Ensembl" id="ENSEBUT00000023135.1">
    <property type="protein sequence ID" value="ENSEBUP00000022559.1"/>
    <property type="gene ID" value="ENSEBUG00000013899.1"/>
</dbReference>
<keyword evidence="3 6" id="KW-0812">Transmembrane</keyword>
<dbReference type="GO" id="GO:0016020">
    <property type="term" value="C:membrane"/>
    <property type="evidence" value="ECO:0007669"/>
    <property type="project" value="UniProtKB-SubCell"/>
</dbReference>
<feature type="transmembrane region" description="Helical" evidence="6">
    <location>
        <begin position="84"/>
        <end position="103"/>
    </location>
</feature>
<protein>
    <recommendedName>
        <fullName evidence="7">Major facilitator superfamily (MFS) profile domain-containing protein</fullName>
    </recommendedName>
</protein>
<feature type="transmembrane region" description="Helical" evidence="6">
    <location>
        <begin position="32"/>
        <end position="53"/>
    </location>
</feature>
<dbReference type="GeneTree" id="ENSGT00940000155403"/>
<dbReference type="PANTHER" id="PTHR23511">
    <property type="entry name" value="SYNAPTIC VESICLE GLYCOPROTEIN 2"/>
    <property type="match status" value="1"/>
</dbReference>
<keyword evidence="4 6" id="KW-1133">Transmembrane helix</keyword>
<feature type="domain" description="Major facilitator superfamily (MFS) profile" evidence="7">
    <location>
        <begin position="1"/>
        <end position="140"/>
    </location>
</feature>
<dbReference type="InterPro" id="IPR020846">
    <property type="entry name" value="MFS_dom"/>
</dbReference>
<dbReference type="SUPFAM" id="SSF103473">
    <property type="entry name" value="MFS general substrate transporter"/>
    <property type="match status" value="1"/>
</dbReference>
<feature type="transmembrane region" description="Helical" evidence="6">
    <location>
        <begin position="59"/>
        <end position="77"/>
    </location>
</feature>
<comment type="subcellular location">
    <subcellularLocation>
        <location evidence="1">Membrane</location>
        <topology evidence="1">Multi-pass membrane protein</topology>
    </subcellularLocation>
</comment>
<dbReference type="InterPro" id="IPR036259">
    <property type="entry name" value="MFS_trans_sf"/>
</dbReference>
<dbReference type="InterPro" id="IPR005829">
    <property type="entry name" value="Sugar_transporter_CS"/>
</dbReference>
<reference evidence="8" key="1">
    <citation type="submission" date="2025-08" db="UniProtKB">
        <authorList>
            <consortium name="Ensembl"/>
        </authorList>
    </citation>
    <scope>IDENTIFICATION</scope>
</reference>
<dbReference type="PANTHER" id="PTHR23511:SF5">
    <property type="entry name" value="MAJOR FACILITATOR-TYPE TRANSPORTER HXNZ-RELATED"/>
    <property type="match status" value="1"/>
</dbReference>